<evidence type="ECO:0000259" key="1">
    <source>
        <dbReference type="PROSITE" id="PS00028"/>
    </source>
</evidence>
<name>A0A816E6S5_ADIRI</name>
<reference evidence="2" key="1">
    <citation type="submission" date="2021-02" db="EMBL/GenBank/DDBJ databases">
        <authorList>
            <person name="Nowell W R."/>
        </authorList>
    </citation>
    <scope>NUCLEOTIDE SEQUENCE</scope>
</reference>
<accession>A0A816E6S5</accession>
<dbReference type="EMBL" id="CAJNOR010009818">
    <property type="protein sequence ID" value="CAF1648483.1"/>
    <property type="molecule type" value="Genomic_DNA"/>
</dbReference>
<dbReference type="PANTHER" id="PTHR46954">
    <property type="entry name" value="C2H2-TYPE DOMAIN-CONTAINING PROTEIN"/>
    <property type="match status" value="1"/>
</dbReference>
<keyword evidence="3" id="KW-1185">Reference proteome</keyword>
<dbReference type="AlphaFoldDB" id="A0A816E6S5"/>
<dbReference type="Proteomes" id="UP000663828">
    <property type="component" value="Unassembled WGS sequence"/>
</dbReference>
<feature type="domain" description="C2H2-type" evidence="1">
    <location>
        <begin position="128"/>
        <end position="148"/>
    </location>
</feature>
<sequence length="231" mass="27333">QENARQAREKTGEQPKYDIDEYWCAMHVLQTQYTLQIIRCNSVECCGPWRSNYVEIFPHRFLPAPVPFERTPYGIRMADRDYQRGQFYGSLFQRIQFHGVVIQHTQNEMIPFDYCCSSVKKELKKRTCKVCNQYIPSAYRMKNHYKIHAQHYDDDYDHEQDDTLAPSVETGVTTTTSTPAFKSEMINWLRSDFDDFDLDSSSKAASDRVTRNMRKLRVEDGKDEEDWIHVE</sequence>
<feature type="non-terminal residue" evidence="2">
    <location>
        <position position="1"/>
    </location>
</feature>
<dbReference type="PANTHER" id="PTHR46954:SF1">
    <property type="entry name" value="C2H2-TYPE DOMAIN-CONTAINING PROTEIN"/>
    <property type="match status" value="1"/>
</dbReference>
<protein>
    <recommendedName>
        <fullName evidence="1">C2H2-type domain-containing protein</fullName>
    </recommendedName>
</protein>
<gene>
    <name evidence="2" type="ORF">XAT740_LOCUS54531</name>
</gene>
<evidence type="ECO:0000313" key="3">
    <source>
        <dbReference type="Proteomes" id="UP000663828"/>
    </source>
</evidence>
<evidence type="ECO:0000313" key="2">
    <source>
        <dbReference type="EMBL" id="CAF1648483.1"/>
    </source>
</evidence>
<dbReference type="PROSITE" id="PS00028">
    <property type="entry name" value="ZINC_FINGER_C2H2_1"/>
    <property type="match status" value="1"/>
</dbReference>
<dbReference type="InterPro" id="IPR013087">
    <property type="entry name" value="Znf_C2H2_type"/>
</dbReference>
<organism evidence="2 3">
    <name type="scientific">Adineta ricciae</name>
    <name type="common">Rotifer</name>
    <dbReference type="NCBI Taxonomy" id="249248"/>
    <lineage>
        <taxon>Eukaryota</taxon>
        <taxon>Metazoa</taxon>
        <taxon>Spiralia</taxon>
        <taxon>Gnathifera</taxon>
        <taxon>Rotifera</taxon>
        <taxon>Eurotatoria</taxon>
        <taxon>Bdelloidea</taxon>
        <taxon>Adinetida</taxon>
        <taxon>Adinetidae</taxon>
        <taxon>Adineta</taxon>
    </lineage>
</organism>
<proteinExistence type="predicted"/>
<comment type="caution">
    <text evidence="2">The sequence shown here is derived from an EMBL/GenBank/DDBJ whole genome shotgun (WGS) entry which is preliminary data.</text>
</comment>